<feature type="region of interest" description="Disordered" evidence="1">
    <location>
        <begin position="1"/>
        <end position="30"/>
    </location>
</feature>
<keyword evidence="3" id="KW-1185">Reference proteome</keyword>
<accession>A0A9N7Z028</accession>
<gene>
    <name evidence="2" type="ORF">PLEPLA_LOCUS32316</name>
</gene>
<reference evidence="2" key="1">
    <citation type="submission" date="2020-03" db="EMBL/GenBank/DDBJ databases">
        <authorList>
            <person name="Weist P."/>
        </authorList>
    </citation>
    <scope>NUCLEOTIDE SEQUENCE</scope>
</reference>
<proteinExistence type="predicted"/>
<evidence type="ECO:0000256" key="1">
    <source>
        <dbReference type="SAM" id="MobiDB-lite"/>
    </source>
</evidence>
<evidence type="ECO:0000313" key="2">
    <source>
        <dbReference type="EMBL" id="CAB1444600.1"/>
    </source>
</evidence>
<sequence length="109" mass="12045">MNTAGTSGREVRGSSGERPRGEGVRREWPGAPGQVSLLWDDKVKLPLTFAKSNSADVRHRKLLRGRHFFRTPPLYVCGATRLQSEMDDLVLDGSYATIRLQVITAPGSH</sequence>
<comment type="caution">
    <text evidence="2">The sequence shown here is derived from an EMBL/GenBank/DDBJ whole genome shotgun (WGS) entry which is preliminary data.</text>
</comment>
<dbReference type="EMBL" id="CADEAL010003413">
    <property type="protein sequence ID" value="CAB1444600.1"/>
    <property type="molecule type" value="Genomic_DNA"/>
</dbReference>
<feature type="compositionally biased region" description="Basic and acidic residues" evidence="1">
    <location>
        <begin position="9"/>
        <end position="28"/>
    </location>
</feature>
<evidence type="ECO:0000313" key="3">
    <source>
        <dbReference type="Proteomes" id="UP001153269"/>
    </source>
</evidence>
<dbReference type="AlphaFoldDB" id="A0A9N7Z028"/>
<protein>
    <submittedName>
        <fullName evidence="2">Uncharacterized protein</fullName>
    </submittedName>
</protein>
<organism evidence="2 3">
    <name type="scientific">Pleuronectes platessa</name>
    <name type="common">European plaice</name>
    <dbReference type="NCBI Taxonomy" id="8262"/>
    <lineage>
        <taxon>Eukaryota</taxon>
        <taxon>Metazoa</taxon>
        <taxon>Chordata</taxon>
        <taxon>Craniata</taxon>
        <taxon>Vertebrata</taxon>
        <taxon>Euteleostomi</taxon>
        <taxon>Actinopterygii</taxon>
        <taxon>Neopterygii</taxon>
        <taxon>Teleostei</taxon>
        <taxon>Neoteleostei</taxon>
        <taxon>Acanthomorphata</taxon>
        <taxon>Carangaria</taxon>
        <taxon>Pleuronectiformes</taxon>
        <taxon>Pleuronectoidei</taxon>
        <taxon>Pleuronectidae</taxon>
        <taxon>Pleuronectes</taxon>
    </lineage>
</organism>
<dbReference type="Proteomes" id="UP001153269">
    <property type="component" value="Unassembled WGS sequence"/>
</dbReference>
<name>A0A9N7Z028_PLEPL</name>